<dbReference type="RefSeq" id="WP_121196042.1">
    <property type="nucleotide sequence ID" value="NZ_RBKU01000001.1"/>
</dbReference>
<dbReference type="Proteomes" id="UP000268007">
    <property type="component" value="Unassembled WGS sequence"/>
</dbReference>
<comment type="caution">
    <text evidence="2">The sequence shown here is derived from an EMBL/GenBank/DDBJ whole genome shotgun (WGS) entry which is preliminary data.</text>
</comment>
<dbReference type="Gene3D" id="1.20.120.1490">
    <property type="match status" value="1"/>
</dbReference>
<protein>
    <submittedName>
        <fullName evidence="2">Uncharacterized protein</fullName>
    </submittedName>
</protein>
<dbReference type="EMBL" id="RBKU01000001">
    <property type="protein sequence ID" value="RKR80302.1"/>
    <property type="molecule type" value="Genomic_DNA"/>
</dbReference>
<evidence type="ECO:0000313" key="3">
    <source>
        <dbReference type="Proteomes" id="UP000268007"/>
    </source>
</evidence>
<organism evidence="2 3">
    <name type="scientific">Mucilaginibacter gracilis</name>
    <dbReference type="NCBI Taxonomy" id="423350"/>
    <lineage>
        <taxon>Bacteria</taxon>
        <taxon>Pseudomonadati</taxon>
        <taxon>Bacteroidota</taxon>
        <taxon>Sphingobacteriia</taxon>
        <taxon>Sphingobacteriales</taxon>
        <taxon>Sphingobacteriaceae</taxon>
        <taxon>Mucilaginibacter</taxon>
    </lineage>
</organism>
<feature type="chain" id="PRO_5019770936" evidence="1">
    <location>
        <begin position="20"/>
        <end position="167"/>
    </location>
</feature>
<name>A0A495IUR3_9SPHI</name>
<keyword evidence="1" id="KW-0732">Signal</keyword>
<accession>A0A495IUR3</accession>
<feature type="signal peptide" evidence="1">
    <location>
        <begin position="1"/>
        <end position="19"/>
    </location>
</feature>
<proteinExistence type="predicted"/>
<keyword evidence="3" id="KW-1185">Reference proteome</keyword>
<gene>
    <name evidence="2" type="ORF">BDD43_0399</name>
</gene>
<dbReference type="AlphaFoldDB" id="A0A495IUR3"/>
<sequence length="167" mass="19059">MDKFVLFVCLLFLTNKLFAQTSADSGKVSPLKTISYTQFKAYIDGVDLSNMAAVAELNGYPDPQKTLNLKKELMLNAGQVKEVTTINNELKRKMKEMGEYILKNEHALDELFRTKKVDDGSLIFYTNRFGLYQGEMRNAILQAYIKVLAVLSTGQQSKYQQLQKIER</sequence>
<evidence type="ECO:0000313" key="2">
    <source>
        <dbReference type="EMBL" id="RKR80302.1"/>
    </source>
</evidence>
<reference evidence="2 3" key="1">
    <citation type="submission" date="2018-10" db="EMBL/GenBank/DDBJ databases">
        <title>Genomic Encyclopedia of Archaeal and Bacterial Type Strains, Phase II (KMG-II): from individual species to whole genera.</title>
        <authorList>
            <person name="Goeker M."/>
        </authorList>
    </citation>
    <scope>NUCLEOTIDE SEQUENCE [LARGE SCALE GENOMIC DNA]</scope>
    <source>
        <strain evidence="2 3">DSM 18602</strain>
    </source>
</reference>
<dbReference type="OrthoDB" id="1524432at2"/>
<evidence type="ECO:0000256" key="1">
    <source>
        <dbReference type="SAM" id="SignalP"/>
    </source>
</evidence>